<keyword evidence="5" id="KW-0547">Nucleotide-binding</keyword>
<evidence type="ECO:0000256" key="8">
    <source>
        <dbReference type="ARBA" id="ARBA00023136"/>
    </source>
</evidence>
<evidence type="ECO:0000256" key="1">
    <source>
        <dbReference type="ARBA" id="ARBA00004141"/>
    </source>
</evidence>
<feature type="transmembrane region" description="Helical" evidence="10">
    <location>
        <begin position="407"/>
        <end position="429"/>
    </location>
</feature>
<dbReference type="InterPro" id="IPR003593">
    <property type="entry name" value="AAA+_ATPase"/>
</dbReference>
<keyword evidence="7 10" id="KW-1133">Transmembrane helix</keyword>
<proteinExistence type="inferred from homology"/>
<dbReference type="InterPro" id="IPR026082">
    <property type="entry name" value="ABCA"/>
</dbReference>
<evidence type="ECO:0000256" key="5">
    <source>
        <dbReference type="ARBA" id="ARBA00022741"/>
    </source>
</evidence>
<dbReference type="PROSITE" id="PS00211">
    <property type="entry name" value="ABC_TRANSPORTER_1"/>
    <property type="match status" value="1"/>
</dbReference>
<dbReference type="SMART" id="SM00382">
    <property type="entry name" value="AAA"/>
    <property type="match status" value="1"/>
</dbReference>
<feature type="compositionally biased region" description="Basic and acidic residues" evidence="9">
    <location>
        <begin position="1"/>
        <end position="11"/>
    </location>
</feature>
<feature type="transmembrane region" description="Helical" evidence="10">
    <location>
        <begin position="436"/>
        <end position="455"/>
    </location>
</feature>
<accession>A0A7S1KUM9</accession>
<keyword evidence="6" id="KW-0067">ATP-binding</keyword>
<dbReference type="Pfam" id="PF00005">
    <property type="entry name" value="ABC_tran"/>
    <property type="match status" value="1"/>
</dbReference>
<reference evidence="12" key="1">
    <citation type="submission" date="2021-01" db="EMBL/GenBank/DDBJ databases">
        <authorList>
            <person name="Corre E."/>
            <person name="Pelletier E."/>
            <person name="Niang G."/>
            <person name="Scheremetjew M."/>
            <person name="Finn R."/>
            <person name="Kale V."/>
            <person name="Holt S."/>
            <person name="Cochrane G."/>
            <person name="Meng A."/>
            <person name="Brown T."/>
            <person name="Cohen L."/>
        </authorList>
    </citation>
    <scope>NUCLEOTIDE SEQUENCE</scope>
    <source>
        <strain evidence="12">WS</strain>
    </source>
</reference>
<feature type="transmembrane region" description="Helical" evidence="10">
    <location>
        <begin position="554"/>
        <end position="575"/>
    </location>
</feature>
<evidence type="ECO:0000313" key="12">
    <source>
        <dbReference type="EMBL" id="CAD9084338.1"/>
    </source>
</evidence>
<gene>
    <name evidence="12" type="ORF">PCOS0759_LOCUS7592</name>
</gene>
<dbReference type="GO" id="GO:0016887">
    <property type="term" value="F:ATP hydrolysis activity"/>
    <property type="evidence" value="ECO:0007669"/>
    <property type="project" value="InterPro"/>
</dbReference>
<feature type="compositionally biased region" description="Acidic residues" evidence="9">
    <location>
        <begin position="28"/>
        <end position="39"/>
    </location>
</feature>
<evidence type="ECO:0000256" key="2">
    <source>
        <dbReference type="ARBA" id="ARBA00008869"/>
    </source>
</evidence>
<comment type="subcellular location">
    <subcellularLocation>
        <location evidence="1">Membrane</location>
        <topology evidence="1">Multi-pass membrane protein</topology>
    </subcellularLocation>
</comment>
<protein>
    <recommendedName>
        <fullName evidence="11">ABC transporter domain-containing protein</fullName>
    </recommendedName>
</protein>
<dbReference type="InterPro" id="IPR017871">
    <property type="entry name" value="ABC_transporter-like_CS"/>
</dbReference>
<dbReference type="InterPro" id="IPR003439">
    <property type="entry name" value="ABC_transporter-like_ATP-bd"/>
</dbReference>
<keyword evidence="8 10" id="KW-0472">Membrane</keyword>
<dbReference type="InterPro" id="IPR013525">
    <property type="entry name" value="ABC2_TM"/>
</dbReference>
<sequence>MAPSSKTDHNNSTDNLSEPIEMNRISPAEEDFQDVELEDQNGTVLIDGGNDGTEPPVEEPTKEDEHEVVYNSEKPVGFCWIGSKIFFHTIFLLEKNLKLYLKSWISTLVQLAAPFIIVFLLWFLSVIVGSIRPESYVQTQEIPVPVDALTKCTRGVEMPLCYTLAYSVNNNTFAQKVMDNIISDYSLASSDYRAFDSETELLDFIRKNPNVTQTAISFQNDTSGLNNVFLAPNTAGVQNATFEQVTDSATRYTIWYNGTRSNILSGTRGASSTNPAVGIFVVHFKQIIDNAILFLFTGEKQLIRTNMEGYPRRPAASDGQGSIISQTGPQFFSLAASIPLVISMQMLATEKESMLRFGMVMMGLSSVSYWLSWLITFAFMAVLTTLSTIISGYIFQIHFFLRSNFLSLFFLFYIFSISLIAVAVLLSTFTNRGRSALILGFLVLSVSFILNQFLASQEFVIILFSPVCSDIGDSRQFCVQSWVRTIRVLLYFYPPFNFAKMFVDIQQATSSVYDPLVESFVAPDSGYSVADMFNSISITNTFNIDNLPPSFHSLLLLIMNIAIFLIIGLYLDAILDNNTGVQHKPWFLLKPSFWGITIFSGKKRVTAESNSKSEEELAEMDEDVRKQYDMVRNPEEELVLRLLNVKKAFKTNFGLPLISSEVNAVNGVDFGVKPGNVCALLGHNGCGKSTTINSVVGLIRPSSGDIVFLDKSVKENISYIRQNLGICPQHDILFPTLSAWEHLKLYGSIKGMSRKQIKRESTERLKAVDLYSVRNKNASTFSGGMRRRLSVAISTIGSPDLLILDECTTGLDVDVRRRIWKLIHQMQSGNRVILMTTHSMEEAEALSNQIVIMQSGKVIATGNALQLKQKYGAGYNLSLICFESKLEDTIAMVARELPEATLTNANAGNLIFNVLPEHIVALGHFIKKLETITSSDSNKEKEEKKAAITSIVDGSASVSVSSTDPKAEAAAKSTGPHQEISKQAYAQYAGLLKDWGIAFTTLERVFLKLTDQKSQMGMDETNDETQKAISLFERLKQPQDGSPQVEPLHAFGDAENGSSSPTPAYKNQLEWRSAPAPESNEENDLISVSSASDKDAV</sequence>
<dbReference type="GO" id="GO:0016020">
    <property type="term" value="C:membrane"/>
    <property type="evidence" value="ECO:0007669"/>
    <property type="project" value="UniProtKB-SubCell"/>
</dbReference>
<feature type="transmembrane region" description="Helical" evidence="10">
    <location>
        <begin position="75"/>
        <end position="93"/>
    </location>
</feature>
<dbReference type="EMBL" id="HBGD01009216">
    <property type="protein sequence ID" value="CAD9084338.1"/>
    <property type="molecule type" value="Transcribed_RNA"/>
</dbReference>
<feature type="region of interest" description="Disordered" evidence="9">
    <location>
        <begin position="1037"/>
        <end position="1097"/>
    </location>
</feature>
<dbReference type="SUPFAM" id="SSF52540">
    <property type="entry name" value="P-loop containing nucleoside triphosphate hydrolases"/>
    <property type="match status" value="1"/>
</dbReference>
<evidence type="ECO:0000259" key="11">
    <source>
        <dbReference type="PROSITE" id="PS50893"/>
    </source>
</evidence>
<evidence type="ECO:0000256" key="4">
    <source>
        <dbReference type="ARBA" id="ARBA00022692"/>
    </source>
</evidence>
<keyword evidence="4 10" id="KW-0812">Transmembrane</keyword>
<dbReference type="PANTHER" id="PTHR19229">
    <property type="entry name" value="ATP-BINDING CASSETTE TRANSPORTER SUBFAMILY A ABCA"/>
    <property type="match status" value="1"/>
</dbReference>
<dbReference type="FunFam" id="3.40.50.300:FF:000335">
    <property type="entry name" value="ATP binding cassette subfamily A member 5"/>
    <property type="match status" value="1"/>
</dbReference>
<dbReference type="PROSITE" id="PS50893">
    <property type="entry name" value="ABC_TRANSPORTER_2"/>
    <property type="match status" value="1"/>
</dbReference>
<feature type="transmembrane region" description="Helical" evidence="10">
    <location>
        <begin position="105"/>
        <end position="128"/>
    </location>
</feature>
<comment type="similarity">
    <text evidence="2">Belongs to the ABC transporter superfamily. ABCA family.</text>
</comment>
<dbReference type="CDD" id="cd03263">
    <property type="entry name" value="ABC_subfamily_A"/>
    <property type="match status" value="1"/>
</dbReference>
<dbReference type="GO" id="GO:0005319">
    <property type="term" value="F:lipid transporter activity"/>
    <property type="evidence" value="ECO:0007669"/>
    <property type="project" value="TreeGrafter"/>
</dbReference>
<evidence type="ECO:0000256" key="10">
    <source>
        <dbReference type="SAM" id="Phobius"/>
    </source>
</evidence>
<evidence type="ECO:0000256" key="7">
    <source>
        <dbReference type="ARBA" id="ARBA00022989"/>
    </source>
</evidence>
<dbReference type="AlphaFoldDB" id="A0A7S1KUM9"/>
<feature type="transmembrane region" description="Helical" evidence="10">
    <location>
        <begin position="369"/>
        <end position="395"/>
    </location>
</feature>
<organism evidence="12">
    <name type="scientific">Percolomonas cosmopolitus</name>
    <dbReference type="NCBI Taxonomy" id="63605"/>
    <lineage>
        <taxon>Eukaryota</taxon>
        <taxon>Discoba</taxon>
        <taxon>Heterolobosea</taxon>
        <taxon>Tetramitia</taxon>
        <taxon>Eutetramitia</taxon>
        <taxon>Percolomonadidae</taxon>
        <taxon>Percolomonas</taxon>
    </lineage>
</organism>
<feature type="region of interest" description="Disordered" evidence="9">
    <location>
        <begin position="957"/>
        <end position="978"/>
    </location>
</feature>
<dbReference type="GO" id="GO:0140359">
    <property type="term" value="F:ABC-type transporter activity"/>
    <property type="evidence" value="ECO:0007669"/>
    <property type="project" value="InterPro"/>
</dbReference>
<dbReference type="InterPro" id="IPR027417">
    <property type="entry name" value="P-loop_NTPase"/>
</dbReference>
<dbReference type="GO" id="GO:0005524">
    <property type="term" value="F:ATP binding"/>
    <property type="evidence" value="ECO:0007669"/>
    <property type="project" value="UniProtKB-KW"/>
</dbReference>
<keyword evidence="3" id="KW-0813">Transport</keyword>
<dbReference type="Pfam" id="PF12698">
    <property type="entry name" value="ABC2_membrane_3"/>
    <property type="match status" value="1"/>
</dbReference>
<feature type="region of interest" description="Disordered" evidence="9">
    <location>
        <begin position="1"/>
        <end position="65"/>
    </location>
</feature>
<evidence type="ECO:0000256" key="3">
    <source>
        <dbReference type="ARBA" id="ARBA00022448"/>
    </source>
</evidence>
<evidence type="ECO:0000256" key="9">
    <source>
        <dbReference type="SAM" id="MobiDB-lite"/>
    </source>
</evidence>
<feature type="transmembrane region" description="Helical" evidence="10">
    <location>
        <begin position="331"/>
        <end position="348"/>
    </location>
</feature>
<name>A0A7S1KUM9_9EUKA</name>
<feature type="domain" description="ABC transporter" evidence="11">
    <location>
        <begin position="640"/>
        <end position="880"/>
    </location>
</feature>
<dbReference type="Gene3D" id="3.40.50.300">
    <property type="entry name" value="P-loop containing nucleotide triphosphate hydrolases"/>
    <property type="match status" value="1"/>
</dbReference>
<evidence type="ECO:0000256" key="6">
    <source>
        <dbReference type="ARBA" id="ARBA00022840"/>
    </source>
</evidence>